<dbReference type="GO" id="GO:0000350">
    <property type="term" value="P:generation of catalytic spliceosome for second transesterification step"/>
    <property type="evidence" value="ECO:0007669"/>
    <property type="project" value="InterPro"/>
</dbReference>
<keyword evidence="5" id="KW-1185">Reference proteome</keyword>
<gene>
    <name evidence="4" type="ORF">ONB1V03_LOCUS10143</name>
</gene>
<dbReference type="EMBL" id="OC921552">
    <property type="protein sequence ID" value="CAD7653490.1"/>
    <property type="molecule type" value="Genomic_DNA"/>
</dbReference>
<evidence type="ECO:0000313" key="5">
    <source>
        <dbReference type="Proteomes" id="UP000728032"/>
    </source>
</evidence>
<dbReference type="OrthoDB" id="1739576at2759"/>
<dbReference type="EMBL" id="CAJPVJ010006727">
    <property type="protein sequence ID" value="CAG2170677.1"/>
    <property type="molecule type" value="Genomic_DNA"/>
</dbReference>
<protein>
    <submittedName>
        <fullName evidence="4">Uncharacterized protein</fullName>
    </submittedName>
</protein>
<dbReference type="Gene3D" id="1.10.287.660">
    <property type="entry name" value="Helix hairpin bin"/>
    <property type="match status" value="1"/>
</dbReference>
<reference evidence="4" key="1">
    <citation type="submission" date="2020-11" db="EMBL/GenBank/DDBJ databases">
        <authorList>
            <person name="Tran Van P."/>
        </authorList>
    </citation>
    <scope>NUCLEOTIDE SEQUENCE</scope>
</reference>
<dbReference type="Pfam" id="PF06246">
    <property type="entry name" value="Isy1"/>
    <property type="match status" value="1"/>
</dbReference>
<dbReference type="Proteomes" id="UP000728032">
    <property type="component" value="Unassembled WGS sequence"/>
</dbReference>
<dbReference type="AlphaFoldDB" id="A0A7R9M4L8"/>
<evidence type="ECO:0000313" key="4">
    <source>
        <dbReference type="EMBL" id="CAD7653490.1"/>
    </source>
</evidence>
<dbReference type="SUPFAM" id="SSF140102">
    <property type="entry name" value="ISY1 domain-like"/>
    <property type="match status" value="1"/>
</dbReference>
<sequence>MTDQSQPSNQRPVAKLLDYYRLTMKNVGVSEDWCLISSPNGSIRIGPVITRVTKGQWYDFRYYPAHVNTGIPSAIQRYPKWFSSGSVLVVIGQNGVVVVEDTIAVTKEPVVIVRRNGQVAVLESGLQCIPLESGIHFVLQAIDVTVVVVGNGGLNENELIYTCLRPEFTQISRELLLVKPVLFVMTTEKSGFHLVQVRQRLIVINADTNETLLSDNFWFLEFNSLFKFFSSVINKELEFGRNEFQNQVKLSDQVIAPNKYISLLGPLLTRLEISERNARTVDKKFEFVSKTGRIVVFANIDEMPSSGVVKEGLESRLTIQLPDSGQAFVVTTDALRVKTTVNKHIRVLTTNNLFLDDKNHIILMFRKGFILLTGRGGGGGAGGSKQRRPYLASQCDDLKEAQKWRLDIVREISKKVTQIQNAGLGEFRIRDLNDQINKLLREKRHWEYRIHQLGGYTNRSGPRFENSGKEVVGNRGYKYFGAAKDLPGVRDLFSHDPPILPRKTRAELMRDIDADYYGFRDEDDGVIVAEEQKVERQLLASIAAEEGIQDIKDLFKSNTIDDESDGLDACGPKRFISHVPFVPTQQEVQQELVRRKKQQLLDKYSSESGLTID</sequence>
<proteinExistence type="inferred from homology"/>
<dbReference type="InterPro" id="IPR029012">
    <property type="entry name" value="Helix_hairpin_bin_sf"/>
</dbReference>
<evidence type="ECO:0000256" key="2">
    <source>
        <dbReference type="ARBA" id="ARBA00007002"/>
    </source>
</evidence>
<dbReference type="InterPro" id="IPR009360">
    <property type="entry name" value="Isy1"/>
</dbReference>
<evidence type="ECO:0000256" key="1">
    <source>
        <dbReference type="ARBA" id="ARBA00004123"/>
    </source>
</evidence>
<dbReference type="PANTHER" id="PTHR13021">
    <property type="entry name" value="PRE-MRNA-SPLICING FACTOR ISY1"/>
    <property type="match status" value="1"/>
</dbReference>
<dbReference type="InterPro" id="IPR037200">
    <property type="entry name" value="Isy1_sf"/>
</dbReference>
<accession>A0A7R9M4L8</accession>
<evidence type="ECO:0000256" key="3">
    <source>
        <dbReference type="ARBA" id="ARBA00023242"/>
    </source>
</evidence>
<dbReference type="GO" id="GO:0005634">
    <property type="term" value="C:nucleus"/>
    <property type="evidence" value="ECO:0007669"/>
    <property type="project" value="UniProtKB-SubCell"/>
</dbReference>
<dbReference type="FunFam" id="1.10.287.660:FF:000001">
    <property type="entry name" value="pre-mRNA-splicing factor ISY1 homolog"/>
    <property type="match status" value="1"/>
</dbReference>
<keyword evidence="3" id="KW-0539">Nucleus</keyword>
<comment type="subcellular location">
    <subcellularLocation>
        <location evidence="1">Nucleus</location>
    </subcellularLocation>
</comment>
<organism evidence="4">
    <name type="scientific">Oppiella nova</name>
    <dbReference type="NCBI Taxonomy" id="334625"/>
    <lineage>
        <taxon>Eukaryota</taxon>
        <taxon>Metazoa</taxon>
        <taxon>Ecdysozoa</taxon>
        <taxon>Arthropoda</taxon>
        <taxon>Chelicerata</taxon>
        <taxon>Arachnida</taxon>
        <taxon>Acari</taxon>
        <taxon>Acariformes</taxon>
        <taxon>Sarcoptiformes</taxon>
        <taxon>Oribatida</taxon>
        <taxon>Brachypylina</taxon>
        <taxon>Oppioidea</taxon>
        <taxon>Oppiidae</taxon>
        <taxon>Oppiella</taxon>
    </lineage>
</organism>
<name>A0A7R9M4L8_9ACAR</name>
<comment type="similarity">
    <text evidence="2">Belongs to the ISY1 family.</text>
</comment>